<reference evidence="3" key="1">
    <citation type="submission" date="2020-07" db="EMBL/GenBank/DDBJ databases">
        <title>Complete genome sequencing of Coprobacter sp. strain 2CBH44.</title>
        <authorList>
            <person name="Sakamoto M."/>
            <person name="Murakami T."/>
            <person name="Mori H."/>
        </authorList>
    </citation>
    <scope>NUCLEOTIDE SEQUENCE [LARGE SCALE GENOMIC DNA]</scope>
    <source>
        <strain evidence="3">2CBH44</strain>
    </source>
</reference>
<name>A0A7G1HV92_9BACT</name>
<dbReference type="RefSeq" id="WP_200754744.1">
    <property type="nucleotide sequence ID" value="NZ_AP023322.1"/>
</dbReference>
<feature type="compositionally biased region" description="Low complexity" evidence="1">
    <location>
        <begin position="38"/>
        <end position="52"/>
    </location>
</feature>
<proteinExistence type="predicted"/>
<dbReference type="Pfam" id="PF11888">
    <property type="entry name" value="DUF3408"/>
    <property type="match status" value="1"/>
</dbReference>
<protein>
    <recommendedName>
        <fullName evidence="4">DUF3408 domain-containing protein</fullName>
    </recommendedName>
</protein>
<organism evidence="2 3">
    <name type="scientific">Coprobacter secundus subsp. similis</name>
    <dbReference type="NCBI Taxonomy" id="2751153"/>
    <lineage>
        <taxon>Bacteria</taxon>
        <taxon>Pseudomonadati</taxon>
        <taxon>Bacteroidota</taxon>
        <taxon>Bacteroidia</taxon>
        <taxon>Bacteroidales</taxon>
        <taxon>Barnesiellaceae</taxon>
        <taxon>Coprobacter</taxon>
    </lineage>
</organism>
<dbReference type="InterPro" id="IPR021823">
    <property type="entry name" value="DUF3408"/>
</dbReference>
<evidence type="ECO:0008006" key="4">
    <source>
        <dbReference type="Google" id="ProtNLM"/>
    </source>
</evidence>
<dbReference type="KEGG" id="copr:Cop2CBH44_20280"/>
<feature type="region of interest" description="Disordered" evidence="1">
    <location>
        <begin position="17"/>
        <end position="68"/>
    </location>
</feature>
<evidence type="ECO:0000313" key="3">
    <source>
        <dbReference type="Proteomes" id="UP000594042"/>
    </source>
</evidence>
<evidence type="ECO:0000313" key="2">
    <source>
        <dbReference type="EMBL" id="BCI63675.1"/>
    </source>
</evidence>
<keyword evidence="3" id="KW-1185">Reference proteome</keyword>
<sequence length="140" mass="16150">MSGKEYDDGLDASFIISQAKSRNRPLHPYTPEKEEEASALSEPSGEAASSPATKEEGRRRRGKGQDYERLFIRNAPSNTRSGKTVYIRKEFHERITRIVQVIGKNELSLYSYLDNVLEQHFATYQEEISELYKKRNSDIF</sequence>
<dbReference type="AlphaFoldDB" id="A0A7G1HV92"/>
<accession>A0A7G1HV92</accession>
<dbReference type="EMBL" id="AP023322">
    <property type="protein sequence ID" value="BCI63675.1"/>
    <property type="molecule type" value="Genomic_DNA"/>
</dbReference>
<feature type="compositionally biased region" description="Basic and acidic residues" evidence="1">
    <location>
        <begin position="53"/>
        <end position="68"/>
    </location>
</feature>
<gene>
    <name evidence="2" type="ORF">Cop2CBH44_20280</name>
</gene>
<evidence type="ECO:0000256" key="1">
    <source>
        <dbReference type="SAM" id="MobiDB-lite"/>
    </source>
</evidence>
<dbReference type="Proteomes" id="UP000594042">
    <property type="component" value="Chromosome"/>
</dbReference>